<dbReference type="Pfam" id="PF20684">
    <property type="entry name" value="Fung_rhodopsin"/>
    <property type="match status" value="1"/>
</dbReference>
<dbReference type="AlphaFoldDB" id="A0AA38S3J5"/>
<comment type="caution">
    <text evidence="9">The sequence shown here is derived from an EMBL/GenBank/DDBJ whole genome shotgun (WGS) entry which is preliminary data.</text>
</comment>
<feature type="transmembrane region" description="Helical" evidence="7">
    <location>
        <begin position="142"/>
        <end position="171"/>
    </location>
</feature>
<comment type="similarity">
    <text evidence="5">Belongs to the SAT4 family.</text>
</comment>
<evidence type="ECO:0000259" key="8">
    <source>
        <dbReference type="Pfam" id="PF20684"/>
    </source>
</evidence>
<keyword evidence="10" id="KW-1185">Reference proteome</keyword>
<dbReference type="EMBL" id="JANBVN010000039">
    <property type="protein sequence ID" value="KAJ9158242.1"/>
    <property type="molecule type" value="Genomic_DNA"/>
</dbReference>
<feature type="transmembrane region" description="Helical" evidence="7">
    <location>
        <begin position="108"/>
        <end position="130"/>
    </location>
</feature>
<feature type="transmembrane region" description="Helical" evidence="7">
    <location>
        <begin position="220"/>
        <end position="244"/>
    </location>
</feature>
<feature type="transmembrane region" description="Helical" evidence="7">
    <location>
        <begin position="259"/>
        <end position="279"/>
    </location>
</feature>
<evidence type="ECO:0000256" key="1">
    <source>
        <dbReference type="ARBA" id="ARBA00004141"/>
    </source>
</evidence>
<keyword evidence="2 7" id="KW-0812">Transmembrane</keyword>
<dbReference type="PANTHER" id="PTHR33048:SF47">
    <property type="entry name" value="INTEGRAL MEMBRANE PROTEIN-RELATED"/>
    <property type="match status" value="1"/>
</dbReference>
<accession>A0AA38S3J5</accession>
<evidence type="ECO:0000313" key="10">
    <source>
        <dbReference type="Proteomes" id="UP001174691"/>
    </source>
</evidence>
<evidence type="ECO:0000256" key="7">
    <source>
        <dbReference type="SAM" id="Phobius"/>
    </source>
</evidence>
<feature type="domain" description="Rhodopsin" evidence="8">
    <location>
        <begin position="47"/>
        <end position="285"/>
    </location>
</feature>
<feature type="transmembrane region" description="Helical" evidence="7">
    <location>
        <begin position="68"/>
        <end position="88"/>
    </location>
</feature>
<evidence type="ECO:0000256" key="3">
    <source>
        <dbReference type="ARBA" id="ARBA00022989"/>
    </source>
</evidence>
<evidence type="ECO:0000256" key="4">
    <source>
        <dbReference type="ARBA" id="ARBA00023136"/>
    </source>
</evidence>
<evidence type="ECO:0000256" key="2">
    <source>
        <dbReference type="ARBA" id="ARBA00022692"/>
    </source>
</evidence>
<keyword evidence="3 7" id="KW-1133">Transmembrane helix</keyword>
<dbReference type="PANTHER" id="PTHR33048">
    <property type="entry name" value="PTH11-LIKE INTEGRAL MEMBRANE PROTEIN (AFU_ORTHOLOGUE AFUA_5G11245)"/>
    <property type="match status" value="1"/>
</dbReference>
<dbReference type="GO" id="GO:0016020">
    <property type="term" value="C:membrane"/>
    <property type="evidence" value="ECO:0007669"/>
    <property type="project" value="UniProtKB-SubCell"/>
</dbReference>
<feature type="region of interest" description="Disordered" evidence="6">
    <location>
        <begin position="373"/>
        <end position="407"/>
    </location>
</feature>
<organism evidence="9 10">
    <name type="scientific">Coniochaeta hoffmannii</name>
    <dbReference type="NCBI Taxonomy" id="91930"/>
    <lineage>
        <taxon>Eukaryota</taxon>
        <taxon>Fungi</taxon>
        <taxon>Dikarya</taxon>
        <taxon>Ascomycota</taxon>
        <taxon>Pezizomycotina</taxon>
        <taxon>Sordariomycetes</taxon>
        <taxon>Sordariomycetidae</taxon>
        <taxon>Coniochaetales</taxon>
        <taxon>Coniochaetaceae</taxon>
        <taxon>Coniochaeta</taxon>
    </lineage>
</organism>
<evidence type="ECO:0000313" key="9">
    <source>
        <dbReference type="EMBL" id="KAJ9158242.1"/>
    </source>
</evidence>
<dbReference type="Proteomes" id="UP001174691">
    <property type="component" value="Unassembled WGS sequence"/>
</dbReference>
<dbReference type="InterPro" id="IPR049326">
    <property type="entry name" value="Rhodopsin_dom_fungi"/>
</dbReference>
<feature type="transmembrane region" description="Helical" evidence="7">
    <location>
        <begin position="191"/>
        <end position="213"/>
    </location>
</feature>
<evidence type="ECO:0000256" key="6">
    <source>
        <dbReference type="SAM" id="MobiDB-lite"/>
    </source>
</evidence>
<name>A0AA38S3J5_9PEZI</name>
<keyword evidence="4 7" id="KW-0472">Membrane</keyword>
<proteinExistence type="inferred from homology"/>
<feature type="region of interest" description="Disordered" evidence="6">
    <location>
        <begin position="298"/>
        <end position="333"/>
    </location>
</feature>
<reference evidence="9" key="1">
    <citation type="submission" date="2022-07" db="EMBL/GenBank/DDBJ databases">
        <title>Fungi with potential for degradation of polypropylene.</title>
        <authorList>
            <person name="Gostincar C."/>
        </authorList>
    </citation>
    <scope>NUCLEOTIDE SEQUENCE</scope>
    <source>
        <strain evidence="9">EXF-13287</strain>
    </source>
</reference>
<evidence type="ECO:0000256" key="5">
    <source>
        <dbReference type="ARBA" id="ARBA00038359"/>
    </source>
</evidence>
<protein>
    <recommendedName>
        <fullName evidence="8">Rhodopsin domain-containing protein</fullName>
    </recommendedName>
</protein>
<feature type="transmembrane region" description="Helical" evidence="7">
    <location>
        <begin position="26"/>
        <end position="47"/>
    </location>
</feature>
<dbReference type="InterPro" id="IPR052337">
    <property type="entry name" value="SAT4-like"/>
</dbReference>
<gene>
    <name evidence="9" type="ORF">NKR19_g3487</name>
</gene>
<comment type="subcellular location">
    <subcellularLocation>
        <location evidence="1">Membrane</location>
        <topology evidence="1">Multi-pass membrane protein</topology>
    </subcellularLocation>
</comment>
<sequence>MSMEATTPPPPPTPPPVLVSNPADSYQANIIACAVLTWAIAALFVALRLYTRRCLVHTLGWEDRVIMASLFFSALVSAGTIEQAAYGFGRHVLDIPQANFVPMSRAGWYSILWYQLTLFLTKTSILLLYARILNYQHARYAVYAILIVVVVSNVWTFIVALTACIPLAAFWDYRLAATAYCHPRSFWWANTGLHMATDFLIFALPMPIIFHLNASIRQKVLLYGIFAFGFLVSLMSVIRLLYLLREYDHLDFPYENTTLTYWTCIEVNTAIVCACVMTLKPLINRYLPSLVRSRMSAPSRHSNALDPSGGLRPLTIGSMPNRKGGQQDKRRRSWLVLPDRVEADALMEEDEEEEEHIELMGAKTDMEAHLDNKIGMPTRPESMYIRDPRSPSAASMDGPEVRPSSAR</sequence>